<reference evidence="1 2" key="1">
    <citation type="journal article" date="2018" name="PLoS ONE">
        <title>The draft genome of Kipferlia bialata reveals reductive genome evolution in fornicate parasites.</title>
        <authorList>
            <person name="Tanifuji G."/>
            <person name="Takabayashi S."/>
            <person name="Kume K."/>
            <person name="Takagi M."/>
            <person name="Nakayama T."/>
            <person name="Kamikawa R."/>
            <person name="Inagaki Y."/>
            <person name="Hashimoto T."/>
        </authorList>
    </citation>
    <scope>NUCLEOTIDE SEQUENCE [LARGE SCALE GENOMIC DNA]</scope>
    <source>
        <strain evidence="1">NY0173</strain>
    </source>
</reference>
<comment type="caution">
    <text evidence="1">The sequence shown here is derived from an EMBL/GenBank/DDBJ whole genome shotgun (WGS) entry which is preliminary data.</text>
</comment>
<evidence type="ECO:0000313" key="1">
    <source>
        <dbReference type="EMBL" id="GIQ80266.1"/>
    </source>
</evidence>
<organism evidence="1 2">
    <name type="scientific">Kipferlia bialata</name>
    <dbReference type="NCBI Taxonomy" id="797122"/>
    <lineage>
        <taxon>Eukaryota</taxon>
        <taxon>Metamonada</taxon>
        <taxon>Carpediemonas-like organisms</taxon>
        <taxon>Kipferlia</taxon>
    </lineage>
</organism>
<evidence type="ECO:0000313" key="2">
    <source>
        <dbReference type="Proteomes" id="UP000265618"/>
    </source>
</evidence>
<dbReference type="Proteomes" id="UP000265618">
    <property type="component" value="Unassembled WGS sequence"/>
</dbReference>
<name>A0A9K3CNA8_9EUKA</name>
<proteinExistence type="predicted"/>
<gene>
    <name evidence="1" type="ORF">KIPB_001039</name>
</gene>
<accession>A0A9K3CNA8</accession>
<keyword evidence="2" id="KW-1185">Reference proteome</keyword>
<sequence>MADEQGPLPDVNYVFINRTDIHRYTLLALIATVGYTIGLKWSHLIINLAALDLFERVVYGTDPSVHRDNALRACGVIRHMATVVQILSFLVSLDVGKDFRRIWSIVHWTVAPTSVALCMEGVRAYRESYNRKCKMQFSRITQLCPFVDETTVMCTLALACVPLVLLSSLGLPSTHVCGVLVSLVVLYCIQSTTSHISLALLREYARRVADPSSGVFIRFGCFLSIHVPFARQCALDVLAQRVESQMRLEQLVAPILQIPPLAKSPWGKRSARTAPPLERIINLLDSTGRYHTLRLRHNGRALRQSIQLHTLYQERLYHPEWHLDPYPMPRYLVSNGQPIDSCPDPYVTWLKTQFPYGDQPSSGFGSSHLSLLRETRAVPLTVSGSLRVMCDPSPLTELLGSDSVNTLRIAETPTGIPVVSDKYAPTQPTVDPLVSSRLFYSEKLFRRRYTRNYAEPAGCVTATIAVTESLQNQTRSVVAELVPVHIQPGRCRENGTDWQLSLYVHQTASTLHTLGRVLSVLRGVQGGWFSDSASLALTVAAMFTYVDRPPISEAALEVLHHPLTLTHRNNVLNLHACSIFLLLEQAIPLKGYYPGFRDLVRDTIVGTTGSAGMPRNEMHVSMPVKDAVGSTLISHTDPGPSTPSGIALRHLLSALRHIGGKSRMFADWPTCHRLSLGQAKEDNATSMLDQLLEISTAQFAYPSLMSYLRHLAVETGTLERECRCLAEYVQTCVPVHAEAIVTLTEEWTQAAKENLTRWREWADPLG</sequence>
<dbReference type="EMBL" id="BDIP01000135">
    <property type="protein sequence ID" value="GIQ80266.1"/>
    <property type="molecule type" value="Genomic_DNA"/>
</dbReference>
<dbReference type="AlphaFoldDB" id="A0A9K3CNA8"/>
<protein>
    <submittedName>
        <fullName evidence="1">Uncharacterized protein</fullName>
    </submittedName>
</protein>